<comment type="caution">
    <text evidence="1">The sequence shown here is derived from an EMBL/GenBank/DDBJ whole genome shotgun (WGS) entry which is preliminary data.</text>
</comment>
<protein>
    <submittedName>
        <fullName evidence="1">Uncharacterized protein</fullName>
    </submittedName>
</protein>
<reference evidence="1" key="1">
    <citation type="submission" date="2018-12" db="EMBL/GenBank/DDBJ databases">
        <authorList>
            <person name="Will S."/>
            <person name="Neumann-Schaal M."/>
            <person name="Henke P."/>
        </authorList>
    </citation>
    <scope>NUCLEOTIDE SEQUENCE</scope>
    <source>
        <strain evidence="1">PCC 7102</strain>
    </source>
</reference>
<sequence length="314" mass="34322">MEDIEVSKSKLRLPLLELTLTSLASTSLTNRVIANEINFETVQSPNNTLNQTIETAQTQKITTNSTVPELLDNTFSSDAAPIPTEISYQAADLQVSSNLKSTSDTTNNTSGWAITPEIGTLGVGASVTKSLTPNLNARVGVNAASISVGGYQKRRNEVTYDANLDLLNVSTLVDYHPFKNSGFRVSGGLVFNDNKVEGRGRIRDNVEFEYNNNRYTTKDISSVKGKVSFPNNIAPYLGIGWGNAVKAGNRWGFSANLGVIFAGAPQVNLDADIVNESLREQINRDLRVEERELEDDIKGFKFYPVISVGVSYQF</sequence>
<dbReference type="AlphaFoldDB" id="A0A433UXR3"/>
<organism evidence="1 2">
    <name type="scientific">Dulcicalothrix desertica PCC 7102</name>
    <dbReference type="NCBI Taxonomy" id="232991"/>
    <lineage>
        <taxon>Bacteria</taxon>
        <taxon>Bacillati</taxon>
        <taxon>Cyanobacteriota</taxon>
        <taxon>Cyanophyceae</taxon>
        <taxon>Nostocales</taxon>
        <taxon>Calotrichaceae</taxon>
        <taxon>Dulcicalothrix</taxon>
    </lineage>
</organism>
<name>A0A433UXR3_9CYAN</name>
<evidence type="ECO:0000313" key="1">
    <source>
        <dbReference type="EMBL" id="RUS98620.1"/>
    </source>
</evidence>
<evidence type="ECO:0000313" key="2">
    <source>
        <dbReference type="Proteomes" id="UP000271624"/>
    </source>
</evidence>
<proteinExistence type="predicted"/>
<gene>
    <name evidence="1" type="ORF">DSM106972_080060</name>
</gene>
<dbReference type="EMBL" id="RSCL01000028">
    <property type="protein sequence ID" value="RUS98620.1"/>
    <property type="molecule type" value="Genomic_DNA"/>
</dbReference>
<dbReference type="Proteomes" id="UP000271624">
    <property type="component" value="Unassembled WGS sequence"/>
</dbReference>
<dbReference type="Gene3D" id="2.40.160.170">
    <property type="match status" value="1"/>
</dbReference>
<accession>A0A433UXR3</accession>
<reference evidence="1" key="2">
    <citation type="journal article" date="2019" name="Genome Biol. Evol.">
        <title>Day and night: Metabolic profiles and evolutionary relationships of six axenic non-marine cyanobacteria.</title>
        <authorList>
            <person name="Will S.E."/>
            <person name="Henke P."/>
            <person name="Boedeker C."/>
            <person name="Huang S."/>
            <person name="Brinkmann H."/>
            <person name="Rohde M."/>
            <person name="Jarek M."/>
            <person name="Friedl T."/>
            <person name="Seufert S."/>
            <person name="Schumacher M."/>
            <person name="Overmann J."/>
            <person name="Neumann-Schaal M."/>
            <person name="Petersen J."/>
        </authorList>
    </citation>
    <scope>NUCLEOTIDE SEQUENCE [LARGE SCALE GENOMIC DNA]</scope>
    <source>
        <strain evidence="1">PCC 7102</strain>
    </source>
</reference>
<keyword evidence="2" id="KW-1185">Reference proteome</keyword>